<organism evidence="6 7">
    <name type="scientific">Onchocerca volvulus</name>
    <dbReference type="NCBI Taxonomy" id="6282"/>
    <lineage>
        <taxon>Eukaryota</taxon>
        <taxon>Metazoa</taxon>
        <taxon>Ecdysozoa</taxon>
        <taxon>Nematoda</taxon>
        <taxon>Chromadorea</taxon>
        <taxon>Rhabditida</taxon>
        <taxon>Spirurina</taxon>
        <taxon>Spiruromorpha</taxon>
        <taxon>Filarioidea</taxon>
        <taxon>Onchocercidae</taxon>
        <taxon>Onchocerca</taxon>
    </lineage>
</organism>
<evidence type="ECO:0000256" key="2">
    <source>
        <dbReference type="ARBA" id="ARBA00022982"/>
    </source>
</evidence>
<sequence length="178" mass="20295">MLADSRSRLQLYRMYKLLLSRYVTSSSIRYDSLFPIRLIKVSLQKLRISDEFIQKNSMLSRRFCDDGSLAVIFDIENEEDFAEKVMKSSIPVLVDFYADWCGPCKMLGPRIEAKVTNREGIVRLAKVNIDYAADVAMDYEVNVVPTVIAMKSGQVVARFEGVKADDELDDFIDSVIES</sequence>
<dbReference type="Pfam" id="PF00085">
    <property type="entry name" value="Thioredoxin"/>
    <property type="match status" value="1"/>
</dbReference>
<dbReference type="InterPro" id="IPR017937">
    <property type="entry name" value="Thioredoxin_CS"/>
</dbReference>
<keyword evidence="2" id="KW-0249">Electron transport</keyword>
<dbReference type="AlphaFoldDB" id="A0A8R1TS21"/>
<dbReference type="Gene3D" id="3.40.30.10">
    <property type="entry name" value="Glutaredoxin"/>
    <property type="match status" value="1"/>
</dbReference>
<dbReference type="PROSITE" id="PS51352">
    <property type="entry name" value="THIOREDOXIN_2"/>
    <property type="match status" value="1"/>
</dbReference>
<dbReference type="NCBIfam" id="TIGR01068">
    <property type="entry name" value="thioredoxin"/>
    <property type="match status" value="1"/>
</dbReference>
<dbReference type="EnsemblMetazoa" id="OVOC3664.1">
    <property type="protein sequence ID" value="OVOC3664.1"/>
    <property type="gene ID" value="WBGene00240473"/>
</dbReference>
<evidence type="ECO:0000259" key="5">
    <source>
        <dbReference type="PROSITE" id="PS51352"/>
    </source>
</evidence>
<evidence type="ECO:0000256" key="4">
    <source>
        <dbReference type="ARBA" id="ARBA00023284"/>
    </source>
</evidence>
<keyword evidence="1" id="KW-0813">Transport</keyword>
<dbReference type="InterPro" id="IPR013766">
    <property type="entry name" value="Thioredoxin_domain"/>
</dbReference>
<dbReference type="OMA" id="ADVAMDY"/>
<dbReference type="GO" id="GO:0015035">
    <property type="term" value="F:protein-disulfide reductase activity"/>
    <property type="evidence" value="ECO:0007669"/>
    <property type="project" value="InterPro"/>
</dbReference>
<reference evidence="6" key="2">
    <citation type="submission" date="2022-06" db="UniProtKB">
        <authorList>
            <consortium name="EnsemblMetazoa"/>
        </authorList>
    </citation>
    <scope>IDENTIFICATION</scope>
</reference>
<keyword evidence="7" id="KW-1185">Reference proteome</keyword>
<dbReference type="CDD" id="cd02947">
    <property type="entry name" value="TRX_family"/>
    <property type="match status" value="1"/>
</dbReference>
<accession>A0A8R1TS21</accession>
<evidence type="ECO:0000313" key="7">
    <source>
        <dbReference type="Proteomes" id="UP000024404"/>
    </source>
</evidence>
<dbReference type="SUPFAM" id="SSF52833">
    <property type="entry name" value="Thioredoxin-like"/>
    <property type="match status" value="1"/>
</dbReference>
<dbReference type="InterPro" id="IPR036249">
    <property type="entry name" value="Thioredoxin-like_sf"/>
</dbReference>
<dbReference type="FunFam" id="3.40.30.10:FF:000001">
    <property type="entry name" value="Thioredoxin"/>
    <property type="match status" value="1"/>
</dbReference>
<reference evidence="7" key="1">
    <citation type="submission" date="2013-10" db="EMBL/GenBank/DDBJ databases">
        <title>Genome sequencing of Onchocerca volvulus.</title>
        <authorList>
            <person name="Cotton J."/>
            <person name="Tsai J."/>
            <person name="Stanley E."/>
            <person name="Tracey A."/>
            <person name="Holroyd N."/>
            <person name="Lustigman S."/>
            <person name="Berriman M."/>
        </authorList>
    </citation>
    <scope>NUCLEOTIDE SEQUENCE</scope>
</reference>
<dbReference type="Proteomes" id="UP000024404">
    <property type="component" value="Unassembled WGS sequence"/>
</dbReference>
<dbReference type="EMBL" id="CMVM020000120">
    <property type="status" value="NOT_ANNOTATED_CDS"/>
    <property type="molecule type" value="Genomic_DNA"/>
</dbReference>
<dbReference type="PANTHER" id="PTHR45663:SF11">
    <property type="entry name" value="GEO12009P1"/>
    <property type="match status" value="1"/>
</dbReference>
<dbReference type="PRINTS" id="PR00421">
    <property type="entry name" value="THIOREDOXIN"/>
</dbReference>
<dbReference type="PROSITE" id="PS00194">
    <property type="entry name" value="THIOREDOXIN_1"/>
    <property type="match status" value="1"/>
</dbReference>
<evidence type="ECO:0000313" key="6">
    <source>
        <dbReference type="EnsemblMetazoa" id="OVOC3664.1"/>
    </source>
</evidence>
<keyword evidence="4" id="KW-0676">Redox-active center</keyword>
<evidence type="ECO:0000256" key="1">
    <source>
        <dbReference type="ARBA" id="ARBA00022448"/>
    </source>
</evidence>
<protein>
    <submittedName>
        <fullName evidence="6">Thioredoxin domain-containing protein</fullName>
    </submittedName>
</protein>
<evidence type="ECO:0000256" key="3">
    <source>
        <dbReference type="ARBA" id="ARBA00023157"/>
    </source>
</evidence>
<dbReference type="GO" id="GO:0005739">
    <property type="term" value="C:mitochondrion"/>
    <property type="evidence" value="ECO:0007669"/>
    <property type="project" value="EnsemblMetazoa"/>
</dbReference>
<proteinExistence type="predicted"/>
<keyword evidence="3" id="KW-1015">Disulfide bond</keyword>
<dbReference type="PANTHER" id="PTHR45663">
    <property type="entry name" value="GEO12009P1"/>
    <property type="match status" value="1"/>
</dbReference>
<feature type="domain" description="Thioredoxin" evidence="5">
    <location>
        <begin position="46"/>
        <end position="177"/>
    </location>
</feature>
<dbReference type="InterPro" id="IPR005746">
    <property type="entry name" value="Thioredoxin"/>
</dbReference>
<name>A0A8R1TS21_ONCVO</name>